<evidence type="ECO:0000256" key="9">
    <source>
        <dbReference type="ARBA" id="ARBA00069042"/>
    </source>
</evidence>
<dbReference type="CDD" id="cd21115">
    <property type="entry name" value="legumain_C"/>
    <property type="match status" value="1"/>
</dbReference>
<comment type="function">
    <text evidence="8">This protease is used by the parasite for degradation of the host globin.</text>
</comment>
<dbReference type="GO" id="GO:0005773">
    <property type="term" value="C:vacuole"/>
    <property type="evidence" value="ECO:0007669"/>
    <property type="project" value="GOC"/>
</dbReference>
<dbReference type="GO" id="GO:0004197">
    <property type="term" value="F:cysteine-type endopeptidase activity"/>
    <property type="evidence" value="ECO:0007669"/>
    <property type="project" value="UniProtKB-EC"/>
</dbReference>
<evidence type="ECO:0000256" key="1">
    <source>
        <dbReference type="ARBA" id="ARBA00000810"/>
    </source>
</evidence>
<dbReference type="PRINTS" id="PR00776">
    <property type="entry name" value="HEMOGLOBNASE"/>
</dbReference>
<dbReference type="InterPro" id="IPR001096">
    <property type="entry name" value="Peptidase_C13"/>
</dbReference>
<keyword evidence="5 10" id="KW-0732">Signal</keyword>
<dbReference type="InterPro" id="IPR048501">
    <property type="entry name" value="Legum_prodom"/>
</dbReference>
<comment type="caution">
    <text evidence="11">The sequence shown here is derived from an EMBL/GenBank/DDBJ whole genome shotgun (WGS) entry which is preliminary data.</text>
</comment>
<dbReference type="Gene3D" id="3.40.50.1460">
    <property type="match status" value="1"/>
</dbReference>
<accession>A0A504YGV2</accession>
<protein>
    <recommendedName>
        <fullName evidence="9">Hemoglobinase</fullName>
        <ecNumber evidence="3">3.4.22.34</ecNumber>
    </recommendedName>
</protein>
<dbReference type="PANTHER" id="PTHR12000:SF42">
    <property type="entry name" value="LEGUMAIN"/>
    <property type="match status" value="1"/>
</dbReference>
<evidence type="ECO:0000313" key="11">
    <source>
        <dbReference type="EMBL" id="TPP57638.1"/>
    </source>
</evidence>
<dbReference type="Pfam" id="PF01650">
    <property type="entry name" value="Peptidase_C13"/>
    <property type="match status" value="1"/>
</dbReference>
<keyword evidence="12" id="KW-1185">Reference proteome</keyword>
<dbReference type="AlphaFoldDB" id="A0A504YGV2"/>
<keyword evidence="7" id="KW-0788">Thiol protease</keyword>
<feature type="signal peptide" evidence="10">
    <location>
        <begin position="1"/>
        <end position="23"/>
    </location>
</feature>
<dbReference type="EMBL" id="SUNJ01012970">
    <property type="protein sequence ID" value="TPP57638.1"/>
    <property type="molecule type" value="Genomic_DNA"/>
</dbReference>
<comment type="catalytic activity">
    <reaction evidence="1">
        <text>Hydrolysis of proteins and small molecule substrates at -Asn-|-Xaa- bonds.</text>
        <dbReference type="EC" id="3.4.22.34"/>
    </reaction>
</comment>
<dbReference type="PIRSF" id="PIRSF019663">
    <property type="entry name" value="Legumain"/>
    <property type="match status" value="1"/>
</dbReference>
<evidence type="ECO:0000256" key="2">
    <source>
        <dbReference type="ARBA" id="ARBA00009941"/>
    </source>
</evidence>
<evidence type="ECO:0000256" key="5">
    <source>
        <dbReference type="ARBA" id="ARBA00022729"/>
    </source>
</evidence>
<dbReference type="InterPro" id="IPR046427">
    <property type="entry name" value="Legumain_prodom_sf"/>
</dbReference>
<comment type="similarity">
    <text evidence="2">Belongs to the peptidase C13 family.</text>
</comment>
<dbReference type="Gene3D" id="1.10.132.130">
    <property type="match status" value="1"/>
</dbReference>
<evidence type="ECO:0000256" key="3">
    <source>
        <dbReference type="ARBA" id="ARBA00012628"/>
    </source>
</evidence>
<dbReference type="FunFam" id="3.40.50.1460:FF:000006">
    <property type="entry name" value="Legumain"/>
    <property type="match status" value="1"/>
</dbReference>
<keyword evidence="6" id="KW-0378">Hydrolase</keyword>
<keyword evidence="4" id="KW-0645">Protease</keyword>
<dbReference type="EC" id="3.4.22.34" evidence="3"/>
<name>A0A504YGV2_FASGI</name>
<dbReference type="GO" id="GO:0006624">
    <property type="term" value="P:vacuolar protein processing"/>
    <property type="evidence" value="ECO:0007669"/>
    <property type="project" value="TreeGrafter"/>
</dbReference>
<dbReference type="OrthoDB" id="9973749at2759"/>
<proteinExistence type="inferred from homology"/>
<evidence type="ECO:0000256" key="8">
    <source>
        <dbReference type="ARBA" id="ARBA00055993"/>
    </source>
</evidence>
<evidence type="ECO:0000256" key="4">
    <source>
        <dbReference type="ARBA" id="ARBA00022670"/>
    </source>
</evidence>
<dbReference type="Proteomes" id="UP000316759">
    <property type="component" value="Unassembled WGS sequence"/>
</dbReference>
<dbReference type="GO" id="GO:0051603">
    <property type="term" value="P:proteolysis involved in protein catabolic process"/>
    <property type="evidence" value="ECO:0007669"/>
    <property type="project" value="TreeGrafter"/>
</dbReference>
<evidence type="ECO:0000313" key="12">
    <source>
        <dbReference type="Proteomes" id="UP000316759"/>
    </source>
</evidence>
<evidence type="ECO:0000256" key="10">
    <source>
        <dbReference type="SAM" id="SignalP"/>
    </source>
</evidence>
<evidence type="ECO:0000256" key="6">
    <source>
        <dbReference type="ARBA" id="ARBA00022801"/>
    </source>
</evidence>
<sequence length="423" mass="48395">MQFRSVFLSLLITSTVFLEVSEGKNWAVLAAGSNGWPHYRHQADVCHAYQLLRKNGFPPENIITFMYDDIADNEKNPYPGKVFHDYNHKDVYEGVKVDYSGLDISADTFVEVLTGQQELKDQGNRVLESGPDDNVFIYFTDHGARRLLLFPYDALDWEYLHETLSNMTAKKMYNKILFYVEAAFAGSMFENNLPTNIGVLAMTATNEHESNYATFCDDAKIKSCLADEFSYQWMADIEKNKLSQRKIGEHFRAVKEALTHSHVKLFGDKKILDLPLSDFFTYGPQEEIRETTTDRPIQMKDESIATQAHVISLAKQLKESKSPRQMKLAHGQLHRALELSKMARETMDEIVNAVTTNGPPNGKHNDKHAYVECYRTAYKQYENKCLSIYQVPEVSNELEKLDRLCEQGYDAKVIVQAIFTTCA</sequence>
<dbReference type="STRING" id="46835.A0A504YGV2"/>
<organism evidence="11 12">
    <name type="scientific">Fasciola gigantica</name>
    <name type="common">Giant liver fluke</name>
    <dbReference type="NCBI Taxonomy" id="46835"/>
    <lineage>
        <taxon>Eukaryota</taxon>
        <taxon>Metazoa</taxon>
        <taxon>Spiralia</taxon>
        <taxon>Lophotrochozoa</taxon>
        <taxon>Platyhelminthes</taxon>
        <taxon>Trematoda</taxon>
        <taxon>Digenea</taxon>
        <taxon>Plagiorchiida</taxon>
        <taxon>Echinostomata</taxon>
        <taxon>Echinostomatoidea</taxon>
        <taxon>Fasciolidae</taxon>
        <taxon>Fasciola</taxon>
    </lineage>
</organism>
<reference evidence="11 12" key="1">
    <citation type="submission" date="2019-04" db="EMBL/GenBank/DDBJ databases">
        <title>Annotation for the trematode Fasciola gigantica.</title>
        <authorList>
            <person name="Choi Y.-J."/>
        </authorList>
    </citation>
    <scope>NUCLEOTIDE SEQUENCE [LARGE SCALE GENOMIC DNA]</scope>
    <source>
        <strain evidence="11">Uganda_cow_1</strain>
    </source>
</reference>
<feature type="chain" id="PRO_5021232681" description="Hemoglobinase" evidence="10">
    <location>
        <begin position="24"/>
        <end position="423"/>
    </location>
</feature>
<evidence type="ECO:0000256" key="7">
    <source>
        <dbReference type="ARBA" id="ARBA00022807"/>
    </source>
</evidence>
<dbReference type="PANTHER" id="PTHR12000">
    <property type="entry name" value="HEMOGLOBINASE FAMILY MEMBER"/>
    <property type="match status" value="1"/>
</dbReference>
<gene>
    <name evidence="11" type="ORF">FGIG_01660</name>
</gene>